<dbReference type="Proteomes" id="UP001306508">
    <property type="component" value="Unassembled WGS sequence"/>
</dbReference>
<organism evidence="2 3">
    <name type="scientific">Arxiozyma heterogenica</name>
    <dbReference type="NCBI Taxonomy" id="278026"/>
    <lineage>
        <taxon>Eukaryota</taxon>
        <taxon>Fungi</taxon>
        <taxon>Dikarya</taxon>
        <taxon>Ascomycota</taxon>
        <taxon>Saccharomycotina</taxon>
        <taxon>Saccharomycetes</taxon>
        <taxon>Saccharomycetales</taxon>
        <taxon>Saccharomycetaceae</taxon>
        <taxon>Arxiozyma</taxon>
    </lineage>
</organism>
<dbReference type="InterPro" id="IPR027417">
    <property type="entry name" value="P-loop_NTPase"/>
</dbReference>
<proteinExistence type="predicted"/>
<feature type="region of interest" description="Disordered" evidence="1">
    <location>
        <begin position="146"/>
        <end position="166"/>
    </location>
</feature>
<protein>
    <submittedName>
        <fullName evidence="2">Uncharacterized protein</fullName>
    </submittedName>
</protein>
<dbReference type="AlphaFoldDB" id="A0AAN8A6Q0"/>
<dbReference type="GO" id="GO:0000725">
    <property type="term" value="P:recombinational repair"/>
    <property type="evidence" value="ECO:0007669"/>
    <property type="project" value="InterPro"/>
</dbReference>
<dbReference type="InterPro" id="IPR031783">
    <property type="entry name" value="Csm2"/>
</dbReference>
<accession>A0AAN8A6Q0</accession>
<dbReference type="Pfam" id="PF16834">
    <property type="entry name" value="CSM2"/>
    <property type="match status" value="1"/>
</dbReference>
<dbReference type="GO" id="GO:0097196">
    <property type="term" value="C:Shu complex"/>
    <property type="evidence" value="ECO:0007669"/>
    <property type="project" value="InterPro"/>
</dbReference>
<evidence type="ECO:0000313" key="2">
    <source>
        <dbReference type="EMBL" id="KAK5774041.1"/>
    </source>
</evidence>
<gene>
    <name evidence="2" type="ORF">RI543_004575</name>
</gene>
<dbReference type="Gene3D" id="3.40.50.300">
    <property type="entry name" value="P-loop containing nucleotide triphosphate hydrolases"/>
    <property type="match status" value="1"/>
</dbReference>
<dbReference type="EMBL" id="JAWIZZ010000056">
    <property type="protein sequence ID" value="KAK5774041.1"/>
    <property type="molecule type" value="Genomic_DNA"/>
</dbReference>
<keyword evidence="3" id="KW-1185">Reference proteome</keyword>
<name>A0AAN8A6Q0_9SACH</name>
<feature type="compositionally biased region" description="Low complexity" evidence="1">
    <location>
        <begin position="150"/>
        <end position="166"/>
    </location>
</feature>
<reference evidence="3" key="1">
    <citation type="submission" date="2023-07" db="EMBL/GenBank/DDBJ databases">
        <title>A draft genome of Kazachstania heterogenica Y-27499.</title>
        <authorList>
            <person name="Donic C."/>
            <person name="Kralova J.S."/>
            <person name="Fidel L."/>
            <person name="Ben-Dor S."/>
            <person name="Jung S."/>
        </authorList>
    </citation>
    <scope>NUCLEOTIDE SEQUENCE [LARGE SCALE GENOMIC DNA]</scope>
    <source>
        <strain evidence="3">Y27499</strain>
    </source>
</reference>
<sequence>MRETILSLWIAPDTSKLAKSIYEYLKLKQDAIIYYIDSVNSFPLNELREITSVNDNTIFERIHIVTCLDLVELKRTIMKITEDPRNNNCKIMIHGIDTMMNNSRIQISNQDQVYSILNNILLQLRINYKGSLLITGPRLKKRRIERNKNNKNNFNHNNNTSGNDGSHNMLMNDVIEYINRFYCDDVV</sequence>
<evidence type="ECO:0000256" key="1">
    <source>
        <dbReference type="SAM" id="MobiDB-lite"/>
    </source>
</evidence>
<dbReference type="GO" id="GO:0005634">
    <property type="term" value="C:nucleus"/>
    <property type="evidence" value="ECO:0007669"/>
    <property type="project" value="InterPro"/>
</dbReference>
<evidence type="ECO:0000313" key="3">
    <source>
        <dbReference type="Proteomes" id="UP001306508"/>
    </source>
</evidence>
<comment type="caution">
    <text evidence="2">The sequence shown here is derived from an EMBL/GenBank/DDBJ whole genome shotgun (WGS) entry which is preliminary data.</text>
</comment>